<dbReference type="Proteomes" id="UP000267408">
    <property type="component" value="Unassembled WGS sequence"/>
</dbReference>
<evidence type="ECO:0000313" key="3">
    <source>
        <dbReference type="Proteomes" id="UP000267408"/>
    </source>
</evidence>
<dbReference type="InterPro" id="IPR000772">
    <property type="entry name" value="Ricin_B_lectin"/>
</dbReference>
<dbReference type="Gene3D" id="2.80.10.50">
    <property type="match status" value="3"/>
</dbReference>
<name>A0A8G1UAC3_9ACTN</name>
<keyword evidence="2" id="KW-0430">Lectin</keyword>
<dbReference type="PROSITE" id="PS50231">
    <property type="entry name" value="RICIN_B_LECTIN"/>
    <property type="match status" value="1"/>
</dbReference>
<gene>
    <name evidence="2" type="ORF">EDD39_7444</name>
</gene>
<dbReference type="SUPFAM" id="SSF50370">
    <property type="entry name" value="Ricin B-like lectins"/>
    <property type="match status" value="1"/>
</dbReference>
<evidence type="ECO:0000313" key="2">
    <source>
        <dbReference type="EMBL" id="ROR35781.1"/>
    </source>
</evidence>
<dbReference type="InterPro" id="IPR035992">
    <property type="entry name" value="Ricin_B-like_lectins"/>
</dbReference>
<proteinExistence type="predicted"/>
<feature type="domain" description="Ricin B lectin" evidence="1">
    <location>
        <begin position="64"/>
        <end position="194"/>
    </location>
</feature>
<dbReference type="GO" id="GO:0030246">
    <property type="term" value="F:carbohydrate binding"/>
    <property type="evidence" value="ECO:0007669"/>
    <property type="project" value="UniProtKB-KW"/>
</dbReference>
<dbReference type="AlphaFoldDB" id="A0A8G1UAC3"/>
<evidence type="ECO:0000259" key="1">
    <source>
        <dbReference type="SMART" id="SM00458"/>
    </source>
</evidence>
<dbReference type="Pfam" id="PF14200">
    <property type="entry name" value="RicinB_lectin_2"/>
    <property type="match status" value="1"/>
</dbReference>
<accession>A0A8G1UAC3</accession>
<dbReference type="EMBL" id="RJVJ01000003">
    <property type="protein sequence ID" value="ROR35781.1"/>
    <property type="molecule type" value="Genomic_DNA"/>
</dbReference>
<protein>
    <submittedName>
        <fullName evidence="2">Ricin-type beta-trefoil lectin protein</fullName>
    </submittedName>
</protein>
<sequence length="205" mass="21349">MAGGPIKPVGDTPHQLFDLPSDLMRIPVLALKSRAVAALLGAGLALTVGVPGASADDYHPSALPNTVVIGSAASPHCLEIADWGTADGASARQWSCTGGANQSWRFSGGSLVNVNSGKCLEIADWGTANGASARQWSCTGGANQKWLWTHIPGTGYTLRNVNSGKCLDTPGNTNGVRIQQWDCWNGDNQIWYGFAVGSGPAPVDY</sequence>
<organism evidence="2 3">
    <name type="scientific">Kitasatospora cineracea</name>
    <dbReference type="NCBI Taxonomy" id="88074"/>
    <lineage>
        <taxon>Bacteria</taxon>
        <taxon>Bacillati</taxon>
        <taxon>Actinomycetota</taxon>
        <taxon>Actinomycetes</taxon>
        <taxon>Kitasatosporales</taxon>
        <taxon>Streptomycetaceae</taxon>
        <taxon>Kitasatospora</taxon>
    </lineage>
</organism>
<dbReference type="CDD" id="cd00161">
    <property type="entry name" value="beta-trefoil_Ricin-like"/>
    <property type="match status" value="1"/>
</dbReference>
<dbReference type="SMART" id="SM00458">
    <property type="entry name" value="RICIN"/>
    <property type="match status" value="1"/>
</dbReference>
<reference evidence="2 3" key="1">
    <citation type="submission" date="2018-11" db="EMBL/GenBank/DDBJ databases">
        <title>Sequencing the genomes of 1000 actinobacteria strains.</title>
        <authorList>
            <person name="Klenk H.-P."/>
        </authorList>
    </citation>
    <scope>NUCLEOTIDE SEQUENCE [LARGE SCALE GENOMIC DNA]</scope>
    <source>
        <strain evidence="2 3">DSM 44780</strain>
    </source>
</reference>
<comment type="caution">
    <text evidence="2">The sequence shown here is derived from an EMBL/GenBank/DDBJ whole genome shotgun (WGS) entry which is preliminary data.</text>
</comment>